<accession>A0A9P3GJI5</accession>
<dbReference type="GO" id="GO:0070007">
    <property type="term" value="F:glutamic-type endopeptidase activity"/>
    <property type="evidence" value="ECO:0007669"/>
    <property type="project" value="InterPro"/>
</dbReference>
<dbReference type="CDD" id="cd13426">
    <property type="entry name" value="Peptidase_G1"/>
    <property type="match status" value="1"/>
</dbReference>
<feature type="chain" id="PRO_5040418794" evidence="3">
    <location>
        <begin position="19"/>
        <end position="275"/>
    </location>
</feature>
<organism evidence="4 5">
    <name type="scientific">Phanerochaete sordida</name>
    <dbReference type="NCBI Taxonomy" id="48140"/>
    <lineage>
        <taxon>Eukaryota</taxon>
        <taxon>Fungi</taxon>
        <taxon>Dikarya</taxon>
        <taxon>Basidiomycota</taxon>
        <taxon>Agaricomycotina</taxon>
        <taxon>Agaricomycetes</taxon>
        <taxon>Polyporales</taxon>
        <taxon>Phanerochaetaceae</taxon>
        <taxon>Phanerochaete</taxon>
    </lineage>
</organism>
<dbReference type="PANTHER" id="PTHR37536:SF1">
    <property type="entry name" value="ASPERGILLOPEPSIN, PUTAITVE (AFU_ORTHOLOGUE AFUA_7G01200)"/>
    <property type="match status" value="1"/>
</dbReference>
<evidence type="ECO:0000313" key="4">
    <source>
        <dbReference type="EMBL" id="GJE96332.1"/>
    </source>
</evidence>
<dbReference type="GO" id="GO:0006508">
    <property type="term" value="P:proteolysis"/>
    <property type="evidence" value="ECO:0007669"/>
    <property type="project" value="InterPro"/>
</dbReference>
<sequence length="275" mass="29223">MLFSTLLASALLATSTVAVPTAKERFEARVARRASSGASHASINKVEVPTRSRANRVSSTKVSQGTKTQFSDNWAGAVLSSAGGTWSSVFGVITVPTPKAPKGEKGSFAASAWVGIDGDTCGSAILQTGIDLINDNGNVTYTPWFEWYPDFAFDIGGFDISPGDTLALYVEADSATTGYITIANEVNGQEVWESLSSTSPLCQQDAEWIVEDYEENGSLVPLANFGTVEFDTITAITTAGDYFGNDNATQFDIQQTKTLTKVTFPDTGTVSVTYV</sequence>
<dbReference type="EMBL" id="BPQB01000058">
    <property type="protein sequence ID" value="GJE96332.1"/>
    <property type="molecule type" value="Genomic_DNA"/>
</dbReference>
<keyword evidence="5" id="KW-1185">Reference proteome</keyword>
<comment type="caution">
    <text evidence="4">The sequence shown here is derived from an EMBL/GenBank/DDBJ whole genome shotgun (WGS) entry which is preliminary data.</text>
</comment>
<dbReference type="Proteomes" id="UP000703269">
    <property type="component" value="Unassembled WGS sequence"/>
</dbReference>
<proteinExistence type="predicted"/>
<dbReference type="InterPro" id="IPR013320">
    <property type="entry name" value="ConA-like_dom_sf"/>
</dbReference>
<reference evidence="4 5" key="1">
    <citation type="submission" date="2021-08" db="EMBL/GenBank/DDBJ databases">
        <title>Draft Genome Sequence of Phanerochaete sordida strain YK-624.</title>
        <authorList>
            <person name="Mori T."/>
            <person name="Dohra H."/>
            <person name="Suzuki T."/>
            <person name="Kawagishi H."/>
            <person name="Hirai H."/>
        </authorList>
    </citation>
    <scope>NUCLEOTIDE SEQUENCE [LARGE SCALE GENOMIC DNA]</scope>
    <source>
        <strain evidence="4 5">YK-624</strain>
    </source>
</reference>
<gene>
    <name evidence="4" type="ORF">PsYK624_125260</name>
</gene>
<dbReference type="Gene3D" id="2.60.120.700">
    <property type="entry name" value="Peptidase G1"/>
    <property type="match status" value="1"/>
</dbReference>
<evidence type="ECO:0000256" key="2">
    <source>
        <dbReference type="SAM" id="MobiDB-lite"/>
    </source>
</evidence>
<evidence type="ECO:0000256" key="1">
    <source>
        <dbReference type="PIRSR" id="PIRSR600250-50"/>
    </source>
</evidence>
<feature type="region of interest" description="Disordered" evidence="2">
    <location>
        <begin position="41"/>
        <end position="62"/>
    </location>
</feature>
<dbReference type="AlphaFoldDB" id="A0A9P3GJI5"/>
<dbReference type="PRINTS" id="PR00977">
    <property type="entry name" value="SCYTLDPTASE"/>
</dbReference>
<dbReference type="PANTHER" id="PTHR37536">
    <property type="entry name" value="PUTATIVE (AFU_ORTHOLOGUE AFUA_3G02970)-RELATED"/>
    <property type="match status" value="1"/>
</dbReference>
<evidence type="ECO:0000256" key="3">
    <source>
        <dbReference type="SAM" id="SignalP"/>
    </source>
</evidence>
<protein>
    <submittedName>
        <fullName evidence="4">Peptidase G1 domain-containing protein</fullName>
    </submittedName>
</protein>
<evidence type="ECO:0000313" key="5">
    <source>
        <dbReference type="Proteomes" id="UP000703269"/>
    </source>
</evidence>
<dbReference type="SUPFAM" id="SSF49899">
    <property type="entry name" value="Concanavalin A-like lectins/glucanases"/>
    <property type="match status" value="1"/>
</dbReference>
<dbReference type="InterPro" id="IPR000250">
    <property type="entry name" value="Peptidase_G1"/>
</dbReference>
<feature type="signal peptide" evidence="3">
    <location>
        <begin position="1"/>
        <end position="18"/>
    </location>
</feature>
<keyword evidence="3" id="KW-0732">Signal</keyword>
<dbReference type="Pfam" id="PF01828">
    <property type="entry name" value="Peptidase_A4"/>
    <property type="match status" value="1"/>
</dbReference>
<dbReference type="OrthoDB" id="2862635at2759"/>
<dbReference type="InterPro" id="IPR038656">
    <property type="entry name" value="Peptidase_G1_sf"/>
</dbReference>
<feature type="active site" description="Proton acceptor" evidence="1">
    <location>
        <position position="211"/>
    </location>
</feature>
<name>A0A9P3GJI5_9APHY</name>